<feature type="region of interest" description="Disordered" evidence="1">
    <location>
        <begin position="40"/>
        <end position="87"/>
    </location>
</feature>
<dbReference type="Proteomes" id="UP001458880">
    <property type="component" value="Unassembled WGS sequence"/>
</dbReference>
<feature type="compositionally biased region" description="Basic and acidic residues" evidence="1">
    <location>
        <begin position="42"/>
        <end position="53"/>
    </location>
</feature>
<comment type="caution">
    <text evidence="2">The sequence shown here is derived from an EMBL/GenBank/DDBJ whole genome shotgun (WGS) entry which is preliminary data.</text>
</comment>
<dbReference type="EMBL" id="JASPKY010000428">
    <property type="protein sequence ID" value="KAK9700858.1"/>
    <property type="molecule type" value="Genomic_DNA"/>
</dbReference>
<proteinExistence type="predicted"/>
<feature type="compositionally biased region" description="Basic and acidic residues" evidence="1">
    <location>
        <begin position="63"/>
        <end position="78"/>
    </location>
</feature>
<sequence length="87" mass="10503">MKFEHLKSDMLLTINPEESQRLINYFKLRGCNSLYRFVSQPDGKRQAKEKEENPTCAQLSRVIYDRPMRDRDRSDWKSRSGRRNSRH</sequence>
<accession>A0AAW1JCT2</accession>
<gene>
    <name evidence="2" type="ORF">QE152_g30976</name>
</gene>
<evidence type="ECO:0000313" key="2">
    <source>
        <dbReference type="EMBL" id="KAK9700858.1"/>
    </source>
</evidence>
<dbReference type="AlphaFoldDB" id="A0AAW1JCT2"/>
<reference evidence="2 3" key="1">
    <citation type="journal article" date="2024" name="BMC Genomics">
        <title>De novo assembly and annotation of Popillia japonica's genome with initial clues to its potential as an invasive pest.</title>
        <authorList>
            <person name="Cucini C."/>
            <person name="Boschi S."/>
            <person name="Funari R."/>
            <person name="Cardaioli E."/>
            <person name="Iannotti N."/>
            <person name="Marturano G."/>
            <person name="Paoli F."/>
            <person name="Bruttini M."/>
            <person name="Carapelli A."/>
            <person name="Frati F."/>
            <person name="Nardi F."/>
        </authorList>
    </citation>
    <scope>NUCLEOTIDE SEQUENCE [LARGE SCALE GENOMIC DNA]</scope>
    <source>
        <strain evidence="2">DMR45628</strain>
    </source>
</reference>
<protein>
    <submittedName>
        <fullName evidence="2">Uncharacterized protein</fullName>
    </submittedName>
</protein>
<evidence type="ECO:0000256" key="1">
    <source>
        <dbReference type="SAM" id="MobiDB-lite"/>
    </source>
</evidence>
<keyword evidence="3" id="KW-1185">Reference proteome</keyword>
<evidence type="ECO:0000313" key="3">
    <source>
        <dbReference type="Proteomes" id="UP001458880"/>
    </source>
</evidence>
<organism evidence="2 3">
    <name type="scientific">Popillia japonica</name>
    <name type="common">Japanese beetle</name>
    <dbReference type="NCBI Taxonomy" id="7064"/>
    <lineage>
        <taxon>Eukaryota</taxon>
        <taxon>Metazoa</taxon>
        <taxon>Ecdysozoa</taxon>
        <taxon>Arthropoda</taxon>
        <taxon>Hexapoda</taxon>
        <taxon>Insecta</taxon>
        <taxon>Pterygota</taxon>
        <taxon>Neoptera</taxon>
        <taxon>Endopterygota</taxon>
        <taxon>Coleoptera</taxon>
        <taxon>Polyphaga</taxon>
        <taxon>Scarabaeiformia</taxon>
        <taxon>Scarabaeidae</taxon>
        <taxon>Rutelinae</taxon>
        <taxon>Popillia</taxon>
    </lineage>
</organism>
<name>A0AAW1JCT2_POPJA</name>